<keyword evidence="4" id="KW-0560">Oxidoreductase</keyword>
<dbReference type="GO" id="GO:0016020">
    <property type="term" value="C:membrane"/>
    <property type="evidence" value="ECO:0007669"/>
    <property type="project" value="GOC"/>
</dbReference>
<feature type="transmembrane region" description="Helical" evidence="7">
    <location>
        <begin position="7"/>
        <end position="27"/>
    </location>
</feature>
<keyword evidence="2 7" id="KW-0812">Transmembrane</keyword>
<keyword evidence="3 7" id="KW-1133">Transmembrane helix</keyword>
<dbReference type="PANTHER" id="PTHR21624:SF1">
    <property type="entry name" value="ALKYLGLYCEROL MONOOXYGENASE"/>
    <property type="match status" value="1"/>
</dbReference>
<feature type="transmembrane region" description="Helical" evidence="7">
    <location>
        <begin position="139"/>
        <end position="163"/>
    </location>
</feature>
<evidence type="ECO:0000256" key="7">
    <source>
        <dbReference type="SAM" id="Phobius"/>
    </source>
</evidence>
<dbReference type="GO" id="GO:0008610">
    <property type="term" value="P:lipid biosynthetic process"/>
    <property type="evidence" value="ECO:0007669"/>
    <property type="project" value="InterPro"/>
</dbReference>
<organism evidence="9 10">
    <name type="scientific">Nitrosomonas mobilis</name>
    <dbReference type="NCBI Taxonomy" id="51642"/>
    <lineage>
        <taxon>Bacteria</taxon>
        <taxon>Pseudomonadati</taxon>
        <taxon>Pseudomonadota</taxon>
        <taxon>Betaproteobacteria</taxon>
        <taxon>Nitrosomonadales</taxon>
        <taxon>Nitrosomonadaceae</taxon>
        <taxon>Nitrosomonas</taxon>
    </lineage>
</organism>
<accession>A0A1G5SJ39</accession>
<feature type="transmembrane region" description="Helical" evidence="7">
    <location>
        <begin position="47"/>
        <end position="69"/>
    </location>
</feature>
<dbReference type="GO" id="GO:0006643">
    <property type="term" value="P:membrane lipid metabolic process"/>
    <property type="evidence" value="ECO:0007669"/>
    <property type="project" value="TreeGrafter"/>
</dbReference>
<gene>
    <name evidence="9" type="ORF">NSMM_880013</name>
</gene>
<dbReference type="GO" id="GO:0050479">
    <property type="term" value="F:glyceryl-ether monooxygenase activity"/>
    <property type="evidence" value="ECO:0007669"/>
    <property type="project" value="TreeGrafter"/>
</dbReference>
<evidence type="ECO:0000256" key="5">
    <source>
        <dbReference type="ARBA" id="ARBA00023098"/>
    </source>
</evidence>
<keyword evidence="5" id="KW-0443">Lipid metabolism</keyword>
<dbReference type="OrthoDB" id="9770329at2"/>
<reference evidence="9 10" key="1">
    <citation type="submission" date="2016-10" db="EMBL/GenBank/DDBJ databases">
        <authorList>
            <person name="de Groot N.N."/>
        </authorList>
    </citation>
    <scope>NUCLEOTIDE SEQUENCE [LARGE SCALE GENOMIC DNA]</scope>
    <source>
        <strain evidence="9">1</strain>
    </source>
</reference>
<keyword evidence="6 7" id="KW-0472">Membrane</keyword>
<dbReference type="InterPro" id="IPR006694">
    <property type="entry name" value="Fatty_acid_hydroxylase"/>
</dbReference>
<proteinExistence type="predicted"/>
<feature type="transmembrane region" description="Helical" evidence="7">
    <location>
        <begin position="81"/>
        <end position="101"/>
    </location>
</feature>
<dbReference type="Pfam" id="PF04116">
    <property type="entry name" value="FA_hydroxylase"/>
    <property type="match status" value="1"/>
</dbReference>
<sequence>MLVEQENYLRVGLFLTVLIGMAYWEVYAPRRKLTVAKWLRWQNNLTLTFINSILLKILLPVTATGVAAYAACNQWGLFNQLVWPAWLAIIMSIVLLDLAVYGQHVALHAFAPLWRLHRAHHADLDLDVTTGLRFHPLEILFSMLFKFAVIVLIGAPVMGVLVFEIILNAMAMFNHGNIYLPRKLDYFLRYIIVTPDMHCVHHSTLPTEMNRNFGFNLVVWDRLFATYRDQPQAGHDQVVIGLPQWRNPQFCSRLVNILRMPLGKY</sequence>
<feature type="domain" description="Fatty acid hydroxylase" evidence="8">
    <location>
        <begin position="90"/>
        <end position="226"/>
    </location>
</feature>
<evidence type="ECO:0000256" key="3">
    <source>
        <dbReference type="ARBA" id="ARBA00022989"/>
    </source>
</evidence>
<evidence type="ECO:0000259" key="8">
    <source>
        <dbReference type="Pfam" id="PF04116"/>
    </source>
</evidence>
<dbReference type="GO" id="GO:0012505">
    <property type="term" value="C:endomembrane system"/>
    <property type="evidence" value="ECO:0007669"/>
    <property type="project" value="UniProtKB-SubCell"/>
</dbReference>
<dbReference type="STRING" id="51642.NSMM_880013"/>
<dbReference type="EMBL" id="FMWO01000100">
    <property type="protein sequence ID" value="SCZ87007.1"/>
    <property type="molecule type" value="Genomic_DNA"/>
</dbReference>
<dbReference type="InterPro" id="IPR051689">
    <property type="entry name" value="Sterol_desaturase/TMEM195"/>
</dbReference>
<evidence type="ECO:0000256" key="4">
    <source>
        <dbReference type="ARBA" id="ARBA00023002"/>
    </source>
</evidence>
<name>A0A1G5SJ39_9PROT</name>
<evidence type="ECO:0000313" key="9">
    <source>
        <dbReference type="EMBL" id="SCZ87007.1"/>
    </source>
</evidence>
<dbReference type="AlphaFoldDB" id="A0A1G5SJ39"/>
<dbReference type="GO" id="GO:0005506">
    <property type="term" value="F:iron ion binding"/>
    <property type="evidence" value="ECO:0007669"/>
    <property type="project" value="InterPro"/>
</dbReference>
<protein>
    <submittedName>
        <fullName evidence="9">Fatty acid hydroxylase</fullName>
    </submittedName>
</protein>
<evidence type="ECO:0000256" key="1">
    <source>
        <dbReference type="ARBA" id="ARBA00004127"/>
    </source>
</evidence>
<evidence type="ECO:0000256" key="2">
    <source>
        <dbReference type="ARBA" id="ARBA00022692"/>
    </source>
</evidence>
<keyword evidence="10" id="KW-1185">Reference proteome</keyword>
<comment type="subcellular location">
    <subcellularLocation>
        <location evidence="1">Endomembrane system</location>
        <topology evidence="1">Multi-pass membrane protein</topology>
    </subcellularLocation>
</comment>
<evidence type="ECO:0000256" key="6">
    <source>
        <dbReference type="ARBA" id="ARBA00023136"/>
    </source>
</evidence>
<dbReference type="Proteomes" id="UP000198729">
    <property type="component" value="Unassembled WGS sequence"/>
</dbReference>
<dbReference type="PANTHER" id="PTHR21624">
    <property type="entry name" value="STEROL DESATURASE-RELATED PROTEIN"/>
    <property type="match status" value="1"/>
</dbReference>
<evidence type="ECO:0000313" key="10">
    <source>
        <dbReference type="Proteomes" id="UP000198729"/>
    </source>
</evidence>